<organism evidence="2 3">
    <name type="scientific">Cyprinus carpio</name>
    <name type="common">Common carp</name>
    <dbReference type="NCBI Taxonomy" id="7962"/>
    <lineage>
        <taxon>Eukaryota</taxon>
        <taxon>Metazoa</taxon>
        <taxon>Chordata</taxon>
        <taxon>Craniata</taxon>
        <taxon>Vertebrata</taxon>
        <taxon>Euteleostomi</taxon>
        <taxon>Actinopterygii</taxon>
        <taxon>Neopterygii</taxon>
        <taxon>Teleostei</taxon>
        <taxon>Ostariophysi</taxon>
        <taxon>Cypriniformes</taxon>
        <taxon>Cyprinidae</taxon>
        <taxon>Cyprininae</taxon>
        <taxon>Cyprinus</taxon>
    </lineage>
</organism>
<sequence>AEGPNGHEDEEEDENVYTEIRTDSEAKEPGTTQHSYFSIKAFNLLIRQTNWLLKIILTINKESKNSYTNLPSSCNASHKPPAVVVTEGLLLHSKYPSVSSHQKFGESRIENKDLKWDQFLTVVPNHQDEEEYDYEAHSSSHCDDNAAVPYFTKALTDMGLDSEEHRYPPNEKSDGGILERWRSVGDGNFFSPTNSHSSEPPSLTKMPCSSLSLNSLFFTDEDFDDTF</sequence>
<accession>A0A8C1SMM6</accession>
<proteinExistence type="predicted"/>
<protein>
    <submittedName>
        <fullName evidence="2">Uncharacterized protein</fullName>
    </submittedName>
</protein>
<reference evidence="2" key="1">
    <citation type="submission" date="2025-08" db="UniProtKB">
        <authorList>
            <consortium name="Ensembl"/>
        </authorList>
    </citation>
    <scope>IDENTIFICATION</scope>
</reference>
<feature type="region of interest" description="Disordered" evidence="1">
    <location>
        <begin position="1"/>
        <end position="31"/>
    </location>
</feature>
<name>A0A8C1SMM6_CYPCA</name>
<dbReference type="Proteomes" id="UP000694700">
    <property type="component" value="Unplaced"/>
</dbReference>
<evidence type="ECO:0000256" key="1">
    <source>
        <dbReference type="SAM" id="MobiDB-lite"/>
    </source>
</evidence>
<evidence type="ECO:0000313" key="3">
    <source>
        <dbReference type="Proteomes" id="UP000694700"/>
    </source>
</evidence>
<dbReference type="Ensembl" id="ENSCCRT00015010739.1">
    <property type="protein sequence ID" value="ENSCCRP00015010346.1"/>
    <property type="gene ID" value="ENSCCRG00015004921.1"/>
</dbReference>
<evidence type="ECO:0000313" key="2">
    <source>
        <dbReference type="Ensembl" id="ENSCCRP00015010346.1"/>
    </source>
</evidence>
<dbReference type="AlphaFoldDB" id="A0A8C1SMM6"/>